<dbReference type="InterPro" id="IPR008271">
    <property type="entry name" value="Ser/Thr_kinase_AS"/>
</dbReference>
<dbReference type="SUPFAM" id="SSF56112">
    <property type="entry name" value="Protein kinase-like (PK-like)"/>
    <property type="match status" value="1"/>
</dbReference>
<dbReference type="GO" id="GO:0005524">
    <property type="term" value="F:ATP binding"/>
    <property type="evidence" value="ECO:0007669"/>
    <property type="project" value="InterPro"/>
</dbReference>
<accession>A0AAJ0HMZ3</accession>
<dbReference type="InterPro" id="IPR011009">
    <property type="entry name" value="Kinase-like_dom_sf"/>
</dbReference>
<dbReference type="Proteomes" id="UP001275084">
    <property type="component" value="Unassembled WGS sequence"/>
</dbReference>
<name>A0AAJ0HMZ3_9PEZI</name>
<keyword evidence="3" id="KW-1185">Reference proteome</keyword>
<dbReference type="PANTHER" id="PTHR24361">
    <property type="entry name" value="MITOGEN-ACTIVATED KINASE KINASE KINASE"/>
    <property type="match status" value="1"/>
</dbReference>
<dbReference type="AlphaFoldDB" id="A0AAJ0HMZ3"/>
<feature type="domain" description="Protein kinase" evidence="1">
    <location>
        <begin position="16"/>
        <end position="236"/>
    </location>
</feature>
<dbReference type="PROSITE" id="PS00108">
    <property type="entry name" value="PROTEIN_KINASE_ST"/>
    <property type="match status" value="1"/>
</dbReference>
<dbReference type="Pfam" id="PF00069">
    <property type="entry name" value="Pkinase"/>
    <property type="match status" value="1"/>
</dbReference>
<dbReference type="PROSITE" id="PS50011">
    <property type="entry name" value="PROTEIN_KINASE_DOM"/>
    <property type="match status" value="1"/>
</dbReference>
<dbReference type="InterPro" id="IPR000719">
    <property type="entry name" value="Prot_kinase_dom"/>
</dbReference>
<dbReference type="Gene3D" id="3.30.200.20">
    <property type="entry name" value="Phosphorylase Kinase, domain 1"/>
    <property type="match status" value="1"/>
</dbReference>
<evidence type="ECO:0000313" key="2">
    <source>
        <dbReference type="EMBL" id="KAK3357870.1"/>
    </source>
</evidence>
<organism evidence="2 3">
    <name type="scientific">Lasiosphaeria hispida</name>
    <dbReference type="NCBI Taxonomy" id="260671"/>
    <lineage>
        <taxon>Eukaryota</taxon>
        <taxon>Fungi</taxon>
        <taxon>Dikarya</taxon>
        <taxon>Ascomycota</taxon>
        <taxon>Pezizomycotina</taxon>
        <taxon>Sordariomycetes</taxon>
        <taxon>Sordariomycetidae</taxon>
        <taxon>Sordariales</taxon>
        <taxon>Lasiosphaeriaceae</taxon>
        <taxon>Lasiosphaeria</taxon>
    </lineage>
</organism>
<dbReference type="InterPro" id="IPR053235">
    <property type="entry name" value="Ser_Thr_kinase"/>
</dbReference>
<evidence type="ECO:0000313" key="3">
    <source>
        <dbReference type="Proteomes" id="UP001275084"/>
    </source>
</evidence>
<protein>
    <submittedName>
        <fullName evidence="2">Kinase-like domain-containing protein</fullName>
    </submittedName>
</protein>
<dbReference type="EMBL" id="JAUIQD010000003">
    <property type="protein sequence ID" value="KAK3357870.1"/>
    <property type="molecule type" value="Genomic_DNA"/>
</dbReference>
<dbReference type="CDD" id="cd00180">
    <property type="entry name" value="PKc"/>
    <property type="match status" value="1"/>
</dbReference>
<proteinExistence type="predicted"/>
<dbReference type="Gene3D" id="1.10.510.10">
    <property type="entry name" value="Transferase(Phosphotransferase) domain 1"/>
    <property type="match status" value="1"/>
</dbReference>
<dbReference type="GO" id="GO:0005737">
    <property type="term" value="C:cytoplasm"/>
    <property type="evidence" value="ECO:0007669"/>
    <property type="project" value="TreeGrafter"/>
</dbReference>
<keyword evidence="2" id="KW-0808">Transferase</keyword>
<gene>
    <name evidence="2" type="ORF">B0T25DRAFT_450055</name>
</gene>
<keyword evidence="2" id="KW-0418">Kinase</keyword>
<sequence>MGVAVYKRVEDVPFVRDDSWGSFKGSYGTVFRATRRSTQPSIGQGDVYAIKEIQALSAKDQLDVAREIKLLQQFRHENILEFESAFIVDIPGHRMLNTIRLVTKPWAPVSLHHFIQDLANSSGHSTTCPWFEPQALNPWPSIVRQCLSGLAYLHNQRPKPIRHKDIKPHNILLSFETQSSERPVRPIIIDFGISKEHIDGATTANTGTYEYKAPEQIKKQNPTLASDVFSLGCCFA</sequence>
<feature type="non-terminal residue" evidence="2">
    <location>
        <position position="236"/>
    </location>
</feature>
<dbReference type="GO" id="GO:0004674">
    <property type="term" value="F:protein serine/threonine kinase activity"/>
    <property type="evidence" value="ECO:0007669"/>
    <property type="project" value="TreeGrafter"/>
</dbReference>
<evidence type="ECO:0000259" key="1">
    <source>
        <dbReference type="PROSITE" id="PS50011"/>
    </source>
</evidence>
<reference evidence="2" key="2">
    <citation type="submission" date="2023-06" db="EMBL/GenBank/DDBJ databases">
        <authorList>
            <consortium name="Lawrence Berkeley National Laboratory"/>
            <person name="Haridas S."/>
            <person name="Hensen N."/>
            <person name="Bonometti L."/>
            <person name="Westerberg I."/>
            <person name="Brannstrom I.O."/>
            <person name="Guillou S."/>
            <person name="Cros-Aarteil S."/>
            <person name="Calhoun S."/>
            <person name="Kuo A."/>
            <person name="Mondo S."/>
            <person name="Pangilinan J."/>
            <person name="Riley R."/>
            <person name="Labutti K."/>
            <person name="Andreopoulos B."/>
            <person name="Lipzen A."/>
            <person name="Chen C."/>
            <person name="Yanf M."/>
            <person name="Daum C."/>
            <person name="Ng V."/>
            <person name="Clum A."/>
            <person name="Steindorff A."/>
            <person name="Ohm R."/>
            <person name="Martin F."/>
            <person name="Silar P."/>
            <person name="Natvig D."/>
            <person name="Lalanne C."/>
            <person name="Gautier V."/>
            <person name="Ament-Velasquez S.L."/>
            <person name="Kruys A."/>
            <person name="Hutchinson M.I."/>
            <person name="Powell A.J."/>
            <person name="Barry K."/>
            <person name="Miller A.N."/>
            <person name="Grigoriev I.V."/>
            <person name="Debuchy R."/>
            <person name="Gladieux P."/>
            <person name="Thoren M.H."/>
            <person name="Johannesson H."/>
        </authorList>
    </citation>
    <scope>NUCLEOTIDE SEQUENCE</scope>
    <source>
        <strain evidence="2">CBS 955.72</strain>
    </source>
</reference>
<comment type="caution">
    <text evidence="2">The sequence shown here is derived from an EMBL/GenBank/DDBJ whole genome shotgun (WGS) entry which is preliminary data.</text>
</comment>
<dbReference type="SMART" id="SM00220">
    <property type="entry name" value="S_TKc"/>
    <property type="match status" value="1"/>
</dbReference>
<reference evidence="2" key="1">
    <citation type="journal article" date="2023" name="Mol. Phylogenet. Evol.">
        <title>Genome-scale phylogeny and comparative genomics of the fungal order Sordariales.</title>
        <authorList>
            <person name="Hensen N."/>
            <person name="Bonometti L."/>
            <person name="Westerberg I."/>
            <person name="Brannstrom I.O."/>
            <person name="Guillou S."/>
            <person name="Cros-Aarteil S."/>
            <person name="Calhoun S."/>
            <person name="Haridas S."/>
            <person name="Kuo A."/>
            <person name="Mondo S."/>
            <person name="Pangilinan J."/>
            <person name="Riley R."/>
            <person name="LaButti K."/>
            <person name="Andreopoulos B."/>
            <person name="Lipzen A."/>
            <person name="Chen C."/>
            <person name="Yan M."/>
            <person name="Daum C."/>
            <person name="Ng V."/>
            <person name="Clum A."/>
            <person name="Steindorff A."/>
            <person name="Ohm R.A."/>
            <person name="Martin F."/>
            <person name="Silar P."/>
            <person name="Natvig D.O."/>
            <person name="Lalanne C."/>
            <person name="Gautier V."/>
            <person name="Ament-Velasquez S.L."/>
            <person name="Kruys A."/>
            <person name="Hutchinson M.I."/>
            <person name="Powell A.J."/>
            <person name="Barry K."/>
            <person name="Miller A.N."/>
            <person name="Grigoriev I.V."/>
            <person name="Debuchy R."/>
            <person name="Gladieux P."/>
            <person name="Hiltunen Thoren M."/>
            <person name="Johannesson H."/>
        </authorList>
    </citation>
    <scope>NUCLEOTIDE SEQUENCE</scope>
    <source>
        <strain evidence="2">CBS 955.72</strain>
    </source>
</reference>